<evidence type="ECO:0000313" key="1">
    <source>
        <dbReference type="EMBL" id="ORY08941.1"/>
    </source>
</evidence>
<gene>
    <name evidence="1" type="ORF">BCR34DRAFT_569221</name>
</gene>
<evidence type="ECO:0000313" key="2">
    <source>
        <dbReference type="Proteomes" id="UP000193144"/>
    </source>
</evidence>
<protein>
    <submittedName>
        <fullName evidence="1">Uncharacterized protein</fullName>
    </submittedName>
</protein>
<dbReference type="EMBL" id="MCFA01000093">
    <property type="protein sequence ID" value="ORY08941.1"/>
    <property type="molecule type" value="Genomic_DNA"/>
</dbReference>
<comment type="caution">
    <text evidence="1">The sequence shown here is derived from an EMBL/GenBank/DDBJ whole genome shotgun (WGS) entry which is preliminary data.</text>
</comment>
<accession>A0A1Y1ZFA7</accession>
<organism evidence="1 2">
    <name type="scientific">Clohesyomyces aquaticus</name>
    <dbReference type="NCBI Taxonomy" id="1231657"/>
    <lineage>
        <taxon>Eukaryota</taxon>
        <taxon>Fungi</taxon>
        <taxon>Dikarya</taxon>
        <taxon>Ascomycota</taxon>
        <taxon>Pezizomycotina</taxon>
        <taxon>Dothideomycetes</taxon>
        <taxon>Pleosporomycetidae</taxon>
        <taxon>Pleosporales</taxon>
        <taxon>Lindgomycetaceae</taxon>
        <taxon>Clohesyomyces</taxon>
    </lineage>
</organism>
<proteinExistence type="predicted"/>
<dbReference type="OrthoDB" id="3880115at2759"/>
<dbReference type="AlphaFoldDB" id="A0A1Y1ZFA7"/>
<dbReference type="Proteomes" id="UP000193144">
    <property type="component" value="Unassembled WGS sequence"/>
</dbReference>
<keyword evidence="2" id="KW-1185">Reference proteome</keyword>
<reference evidence="1 2" key="1">
    <citation type="submission" date="2016-07" db="EMBL/GenBank/DDBJ databases">
        <title>Pervasive Adenine N6-methylation of Active Genes in Fungi.</title>
        <authorList>
            <consortium name="DOE Joint Genome Institute"/>
            <person name="Mondo S.J."/>
            <person name="Dannebaum R.O."/>
            <person name="Kuo R.C."/>
            <person name="Labutti K."/>
            <person name="Haridas S."/>
            <person name="Kuo A."/>
            <person name="Salamov A."/>
            <person name="Ahrendt S.R."/>
            <person name="Lipzen A."/>
            <person name="Sullivan W."/>
            <person name="Andreopoulos W.B."/>
            <person name="Clum A."/>
            <person name="Lindquist E."/>
            <person name="Daum C."/>
            <person name="Ramamoorthy G.K."/>
            <person name="Gryganskyi A."/>
            <person name="Culley D."/>
            <person name="Magnuson J.K."/>
            <person name="James T.Y."/>
            <person name="O'Malley M.A."/>
            <person name="Stajich J.E."/>
            <person name="Spatafora J.W."/>
            <person name="Visel A."/>
            <person name="Grigoriev I.V."/>
        </authorList>
    </citation>
    <scope>NUCLEOTIDE SEQUENCE [LARGE SCALE GENOMIC DNA]</scope>
    <source>
        <strain evidence="1 2">CBS 115471</strain>
    </source>
</reference>
<sequence>MASQQQSPLFRLLRELRHEIYGYYLFEKDGYLYDYDLGELWADGRNPHIDLMYTCKAIANEFKGLPFRTNKLTFTTGYYERNQGEFDHI</sequence>
<name>A0A1Y1ZFA7_9PLEO</name>